<keyword evidence="4" id="KW-1185">Reference proteome</keyword>
<feature type="compositionally biased region" description="Basic residues" evidence="1">
    <location>
        <begin position="141"/>
        <end position="151"/>
    </location>
</feature>
<keyword evidence="2" id="KW-0472">Membrane</keyword>
<accession>A0AAD4GM91</accession>
<proteinExistence type="predicted"/>
<evidence type="ECO:0000313" key="4">
    <source>
        <dbReference type="Proteomes" id="UP001194468"/>
    </source>
</evidence>
<protein>
    <submittedName>
        <fullName evidence="3">Uncharacterized protein</fullName>
    </submittedName>
</protein>
<keyword evidence="2" id="KW-0812">Transmembrane</keyword>
<dbReference type="AlphaFoldDB" id="A0AAD4GM91"/>
<keyword evidence="2" id="KW-1133">Transmembrane helix</keyword>
<feature type="transmembrane region" description="Helical" evidence="2">
    <location>
        <begin position="12"/>
        <end position="35"/>
    </location>
</feature>
<organism evidence="3 4">
    <name type="scientific">Boletus edulis BED1</name>
    <dbReference type="NCBI Taxonomy" id="1328754"/>
    <lineage>
        <taxon>Eukaryota</taxon>
        <taxon>Fungi</taxon>
        <taxon>Dikarya</taxon>
        <taxon>Basidiomycota</taxon>
        <taxon>Agaricomycotina</taxon>
        <taxon>Agaricomycetes</taxon>
        <taxon>Agaricomycetidae</taxon>
        <taxon>Boletales</taxon>
        <taxon>Boletineae</taxon>
        <taxon>Boletaceae</taxon>
        <taxon>Boletoideae</taxon>
        <taxon>Boletus</taxon>
    </lineage>
</organism>
<gene>
    <name evidence="3" type="ORF">L210DRAFT_3626683</name>
</gene>
<evidence type="ECO:0000256" key="2">
    <source>
        <dbReference type="SAM" id="Phobius"/>
    </source>
</evidence>
<dbReference type="Proteomes" id="UP001194468">
    <property type="component" value="Unassembled WGS sequence"/>
</dbReference>
<evidence type="ECO:0000256" key="1">
    <source>
        <dbReference type="SAM" id="MobiDB-lite"/>
    </source>
</evidence>
<name>A0AAD4GM91_BOLED</name>
<evidence type="ECO:0000313" key="3">
    <source>
        <dbReference type="EMBL" id="KAF8452588.1"/>
    </source>
</evidence>
<reference evidence="3" key="1">
    <citation type="submission" date="2019-10" db="EMBL/GenBank/DDBJ databases">
        <authorList>
            <consortium name="DOE Joint Genome Institute"/>
            <person name="Kuo A."/>
            <person name="Miyauchi S."/>
            <person name="Kiss E."/>
            <person name="Drula E."/>
            <person name="Kohler A."/>
            <person name="Sanchez-Garcia M."/>
            <person name="Andreopoulos B."/>
            <person name="Barry K.W."/>
            <person name="Bonito G."/>
            <person name="Buee M."/>
            <person name="Carver A."/>
            <person name="Chen C."/>
            <person name="Cichocki N."/>
            <person name="Clum A."/>
            <person name="Culley D."/>
            <person name="Crous P.W."/>
            <person name="Fauchery L."/>
            <person name="Girlanda M."/>
            <person name="Hayes R."/>
            <person name="Keri Z."/>
            <person name="LaButti K."/>
            <person name="Lipzen A."/>
            <person name="Lombard V."/>
            <person name="Magnuson J."/>
            <person name="Maillard F."/>
            <person name="Morin E."/>
            <person name="Murat C."/>
            <person name="Nolan M."/>
            <person name="Ohm R."/>
            <person name="Pangilinan J."/>
            <person name="Pereira M."/>
            <person name="Perotto S."/>
            <person name="Peter M."/>
            <person name="Riley R."/>
            <person name="Sitrit Y."/>
            <person name="Stielow B."/>
            <person name="Szollosi G."/>
            <person name="Zifcakova L."/>
            <person name="Stursova M."/>
            <person name="Spatafora J.W."/>
            <person name="Tedersoo L."/>
            <person name="Vaario L.-M."/>
            <person name="Yamada A."/>
            <person name="Yan M."/>
            <person name="Wang P."/>
            <person name="Xu J."/>
            <person name="Bruns T."/>
            <person name="Baldrian P."/>
            <person name="Vilgalys R."/>
            <person name="Henrissat B."/>
            <person name="Grigoriev I.V."/>
            <person name="Hibbett D."/>
            <person name="Nagy L.G."/>
            <person name="Martin F.M."/>
        </authorList>
    </citation>
    <scope>NUCLEOTIDE SEQUENCE</scope>
    <source>
        <strain evidence="3">BED1</strain>
    </source>
</reference>
<comment type="caution">
    <text evidence="3">The sequence shown here is derived from an EMBL/GenBank/DDBJ whole genome shotgun (WGS) entry which is preliminary data.</text>
</comment>
<sequence>MSVLVPAQFPSVSAVFMAAAASVLLLFIARILFLLMRLWSCPIRTESEQKENTYGRYSALVSNPWGRSLQWNILPVSLPFTLALSEKPSAEVGSRLAQKRSQMLPVVNWQPRARPQFQPPPAALYESPVPLSMAKIIMSRHTFRKPNRPRRPSTVSSPWPTSPPQTPSSLYHSIA</sequence>
<feature type="region of interest" description="Disordered" evidence="1">
    <location>
        <begin position="141"/>
        <end position="175"/>
    </location>
</feature>
<reference evidence="3" key="2">
    <citation type="journal article" date="2020" name="Nat. Commun.">
        <title>Large-scale genome sequencing of mycorrhizal fungi provides insights into the early evolution of symbiotic traits.</title>
        <authorList>
            <person name="Miyauchi S."/>
            <person name="Kiss E."/>
            <person name="Kuo A."/>
            <person name="Drula E."/>
            <person name="Kohler A."/>
            <person name="Sanchez-Garcia M."/>
            <person name="Morin E."/>
            <person name="Andreopoulos B."/>
            <person name="Barry K.W."/>
            <person name="Bonito G."/>
            <person name="Buee M."/>
            <person name="Carver A."/>
            <person name="Chen C."/>
            <person name="Cichocki N."/>
            <person name="Clum A."/>
            <person name="Culley D."/>
            <person name="Crous P.W."/>
            <person name="Fauchery L."/>
            <person name="Girlanda M."/>
            <person name="Hayes R.D."/>
            <person name="Keri Z."/>
            <person name="LaButti K."/>
            <person name="Lipzen A."/>
            <person name="Lombard V."/>
            <person name="Magnuson J."/>
            <person name="Maillard F."/>
            <person name="Murat C."/>
            <person name="Nolan M."/>
            <person name="Ohm R.A."/>
            <person name="Pangilinan J."/>
            <person name="Pereira M.F."/>
            <person name="Perotto S."/>
            <person name="Peter M."/>
            <person name="Pfister S."/>
            <person name="Riley R."/>
            <person name="Sitrit Y."/>
            <person name="Stielow J.B."/>
            <person name="Szollosi G."/>
            <person name="Zifcakova L."/>
            <person name="Stursova M."/>
            <person name="Spatafora J.W."/>
            <person name="Tedersoo L."/>
            <person name="Vaario L.M."/>
            <person name="Yamada A."/>
            <person name="Yan M."/>
            <person name="Wang P."/>
            <person name="Xu J."/>
            <person name="Bruns T."/>
            <person name="Baldrian P."/>
            <person name="Vilgalys R."/>
            <person name="Dunand C."/>
            <person name="Henrissat B."/>
            <person name="Grigoriev I.V."/>
            <person name="Hibbett D."/>
            <person name="Nagy L.G."/>
            <person name="Martin F.M."/>
        </authorList>
    </citation>
    <scope>NUCLEOTIDE SEQUENCE</scope>
    <source>
        <strain evidence="3">BED1</strain>
    </source>
</reference>
<dbReference type="EMBL" id="WHUW01000001">
    <property type="protein sequence ID" value="KAF8452588.1"/>
    <property type="molecule type" value="Genomic_DNA"/>
</dbReference>